<proteinExistence type="predicted"/>
<keyword evidence="2" id="KW-1185">Reference proteome</keyword>
<protein>
    <recommendedName>
        <fullName evidence="3">NAD dependent epimerase/dehydratase</fullName>
    </recommendedName>
</protein>
<dbReference type="Proteomes" id="UP001175001">
    <property type="component" value="Unassembled WGS sequence"/>
</dbReference>
<reference evidence="1" key="1">
    <citation type="submission" date="2023-06" db="EMBL/GenBank/DDBJ databases">
        <title>Multi-omics analyses reveal the molecular pathogenesis toolkit of Lasiodiplodia hormozganensis, a cross-kingdom pathogen.</title>
        <authorList>
            <person name="Felix C."/>
            <person name="Meneses R."/>
            <person name="Goncalves M.F.M."/>
            <person name="Tilleman L."/>
            <person name="Duarte A.S."/>
            <person name="Jorrin-Novo J.V."/>
            <person name="Van De Peer Y."/>
            <person name="Deforce D."/>
            <person name="Van Nieuwerburgh F."/>
            <person name="Esteves A.C."/>
            <person name="Alves A."/>
        </authorList>
    </citation>
    <scope>NUCLEOTIDE SEQUENCE</scope>
    <source>
        <strain evidence="1">CBS 339.90</strain>
    </source>
</reference>
<dbReference type="Pfam" id="PF17784">
    <property type="entry name" value="Sulfotransfer_4"/>
    <property type="match status" value="1"/>
</dbReference>
<comment type="caution">
    <text evidence="1">The sequence shown here is derived from an EMBL/GenBank/DDBJ whole genome shotgun (WGS) entry which is preliminary data.</text>
</comment>
<dbReference type="Gene3D" id="3.40.50.300">
    <property type="entry name" value="P-loop containing nucleotide triphosphate hydrolases"/>
    <property type="match status" value="1"/>
</dbReference>
<dbReference type="InterPro" id="IPR027417">
    <property type="entry name" value="P-loop_NTPase"/>
</dbReference>
<name>A0AA40CQE1_9PEZI</name>
<dbReference type="PANTHER" id="PTHR36978">
    <property type="entry name" value="P-LOOP CONTAINING NUCLEOTIDE TRIPHOSPHATE HYDROLASE"/>
    <property type="match status" value="1"/>
</dbReference>
<dbReference type="AlphaFoldDB" id="A0AA40CQE1"/>
<evidence type="ECO:0008006" key="3">
    <source>
        <dbReference type="Google" id="ProtNLM"/>
    </source>
</evidence>
<sequence>MSRLIDRENGVRTRPMQVICLGLCRTGTLGLYWTLNELGYRTYHTAEALMDGDRGIKLMEESYNAKYIEGRPYGRKEFDKWYGEYDAISDIPASFFPEEMYAAYPDAKFILTDRDPDAWVRSMHNTAFVGGKSMILRILSWLDWQIIGPFYRLSWKITYQWCGQPDDTKTRALYVEHVKLVKKIIPPEQLLYLKLEEGITWEKICPFLGKPIPDTPIPSGKKNAPDFFHKVGMEFYKRAMIGMLKRWLVYMSVPAIAGGAWYLRRQPGAPRLPWSSV</sequence>
<evidence type="ECO:0000313" key="2">
    <source>
        <dbReference type="Proteomes" id="UP001175001"/>
    </source>
</evidence>
<evidence type="ECO:0000313" key="1">
    <source>
        <dbReference type="EMBL" id="KAK0647436.1"/>
    </source>
</evidence>
<gene>
    <name evidence="1" type="ORF">DIS24_g7736</name>
</gene>
<accession>A0AA40CQE1</accession>
<dbReference type="InterPro" id="IPR040632">
    <property type="entry name" value="Sulfotransfer_4"/>
</dbReference>
<dbReference type="PANTHER" id="PTHR36978:SF4">
    <property type="entry name" value="P-LOOP CONTAINING NUCLEOSIDE TRIPHOSPHATE HYDROLASE PROTEIN"/>
    <property type="match status" value="1"/>
</dbReference>
<organism evidence="1 2">
    <name type="scientific">Lasiodiplodia hormozganensis</name>
    <dbReference type="NCBI Taxonomy" id="869390"/>
    <lineage>
        <taxon>Eukaryota</taxon>
        <taxon>Fungi</taxon>
        <taxon>Dikarya</taxon>
        <taxon>Ascomycota</taxon>
        <taxon>Pezizomycotina</taxon>
        <taxon>Dothideomycetes</taxon>
        <taxon>Dothideomycetes incertae sedis</taxon>
        <taxon>Botryosphaeriales</taxon>
        <taxon>Botryosphaeriaceae</taxon>
        <taxon>Lasiodiplodia</taxon>
    </lineage>
</organism>
<dbReference type="SUPFAM" id="SSF52540">
    <property type="entry name" value="P-loop containing nucleoside triphosphate hydrolases"/>
    <property type="match status" value="1"/>
</dbReference>
<dbReference type="EMBL" id="JAUJDW010000049">
    <property type="protein sequence ID" value="KAK0647436.1"/>
    <property type="molecule type" value="Genomic_DNA"/>
</dbReference>